<name>A0A7V3N5W9_UNCC3</name>
<accession>A0A7V3N5W9</accession>
<evidence type="ECO:0000313" key="1">
    <source>
        <dbReference type="EMBL" id="HFZ09297.1"/>
    </source>
</evidence>
<evidence type="ECO:0008006" key="2">
    <source>
        <dbReference type="Google" id="ProtNLM"/>
    </source>
</evidence>
<protein>
    <recommendedName>
        <fullName evidence="2">PqqD family protein</fullName>
    </recommendedName>
</protein>
<reference evidence="1" key="1">
    <citation type="journal article" date="2020" name="mSystems">
        <title>Genome- and Community-Level Interaction Insights into Carbon Utilization and Element Cycling Functions of Hydrothermarchaeota in Hydrothermal Sediment.</title>
        <authorList>
            <person name="Zhou Z."/>
            <person name="Liu Y."/>
            <person name="Xu W."/>
            <person name="Pan J."/>
            <person name="Luo Z.H."/>
            <person name="Li M."/>
        </authorList>
    </citation>
    <scope>NUCLEOTIDE SEQUENCE [LARGE SCALE GENOMIC DNA]</scope>
    <source>
        <strain evidence="1">SpSt-757</strain>
    </source>
</reference>
<organism evidence="1">
    <name type="scientific">candidate division CPR3 bacterium</name>
    <dbReference type="NCBI Taxonomy" id="2268181"/>
    <lineage>
        <taxon>Bacteria</taxon>
        <taxon>Bacteria division CPR3</taxon>
    </lineage>
</organism>
<sequence>MAFVKLKEGVKYRSEDFGGLVFDPSRSLILEINRAGLSIFQALKNGVCEESLLAKTPQEFRQSVSRFLNILAQLDLVKREV</sequence>
<proteinExistence type="predicted"/>
<dbReference type="EMBL" id="DTGG01000124">
    <property type="protein sequence ID" value="HFZ09297.1"/>
    <property type="molecule type" value="Genomic_DNA"/>
</dbReference>
<gene>
    <name evidence="1" type="ORF">ENV41_04110</name>
</gene>
<dbReference type="AlphaFoldDB" id="A0A7V3N5W9"/>
<comment type="caution">
    <text evidence="1">The sequence shown here is derived from an EMBL/GenBank/DDBJ whole genome shotgun (WGS) entry which is preliminary data.</text>
</comment>